<dbReference type="PANTHER" id="PTHR12949:SF0">
    <property type="entry name" value="DNA-DIRECTED RNA POLYMERASE III SUBUNIT RPC3"/>
    <property type="match status" value="1"/>
</dbReference>
<keyword evidence="11" id="KW-1185">Reference proteome</keyword>
<dbReference type="Gene3D" id="1.10.10.10">
    <property type="entry name" value="Winged helix-like DNA-binding domain superfamily/Winged helix DNA-binding domain"/>
    <property type="match status" value="1"/>
</dbReference>
<feature type="compositionally biased region" description="Polar residues" evidence="7">
    <location>
        <begin position="168"/>
        <end position="177"/>
    </location>
</feature>
<evidence type="ECO:0000313" key="10">
    <source>
        <dbReference type="EMBL" id="GME73560.1"/>
    </source>
</evidence>
<name>A0A9W6T1G1_CANBO</name>
<dbReference type="AlphaFoldDB" id="A0A9W6T1G1"/>
<dbReference type="InterPro" id="IPR008806">
    <property type="entry name" value="RNA_pol_III_Rpc82_C"/>
</dbReference>
<reference evidence="10" key="1">
    <citation type="submission" date="2023-04" db="EMBL/GenBank/DDBJ databases">
        <title>Candida boidinii NBRC 10035.</title>
        <authorList>
            <person name="Ichikawa N."/>
            <person name="Sato H."/>
            <person name="Tonouchi N."/>
        </authorList>
    </citation>
    <scope>NUCLEOTIDE SEQUENCE</scope>
    <source>
        <strain evidence="10">NBRC 10035</strain>
    </source>
</reference>
<evidence type="ECO:0000256" key="4">
    <source>
        <dbReference type="ARBA" id="ARBA00023242"/>
    </source>
</evidence>
<evidence type="ECO:0000256" key="2">
    <source>
        <dbReference type="ARBA" id="ARBA00022478"/>
    </source>
</evidence>
<dbReference type="Proteomes" id="UP001165120">
    <property type="component" value="Unassembled WGS sequence"/>
</dbReference>
<gene>
    <name evidence="10" type="ORF">Cboi02_000408800</name>
</gene>
<dbReference type="Pfam" id="PF05645">
    <property type="entry name" value="RNA_pol_Rpc82"/>
    <property type="match status" value="1"/>
</dbReference>
<dbReference type="GO" id="GO:0006351">
    <property type="term" value="P:DNA-templated transcription"/>
    <property type="evidence" value="ECO:0007669"/>
    <property type="project" value="InterPro"/>
</dbReference>
<evidence type="ECO:0000259" key="8">
    <source>
        <dbReference type="Pfam" id="PF05645"/>
    </source>
</evidence>
<evidence type="ECO:0000256" key="7">
    <source>
        <dbReference type="SAM" id="MobiDB-lite"/>
    </source>
</evidence>
<sequence>MSCAFKLLYANEIVLTIKKFYKGEIFASIIQNVLSSGNLTINDYLSSLSSSASNSKKLSKTEKLEIEKCFSYLTKDKWLIPIDESFFQSSYDNFNKIYKIQNNKINKEFQGKVISQTKKLNIVNEATKDLYLKKYIINHELNLKLYKSANNNFDDDADDDDDDDESDISMNGNTNNGDLDASGMFQKVSNDIPLTVNFDRFLKKQRSVHLESEVRHRVGNISAKIYRLLLNKIEVKSRSVRNIEIELERYLSNVGASTVGFDPTTQDSIKASMELKDQEKGLNITSVDIYKELVKNGYLFNINENDLLNTIFDSSNSDSIERKRKLNNKNNSNSNKKVKLEVLDSIDKIKKEDDDGNENGMDANDDGDGDDDDFDYTNGTNGSKDEANSKIIDIIDEHLKLLCDDTKLSFLKSSGGSSYYVPFTKLMSEFTSHSYKQHIKHIFGQDILRILNCVEDNKLIDEKTISRLALMKEPHIRSCLARMTSFELIEIQEIPKTQDRSAMRAVFAFRHKYSKSVKLICESLFFNMGECLERIELLKSHNKILLDKISREDVKGREHELLLTSELKQLQTIFENEKLGLAKFNRLKSSAEIFYFFEE</sequence>
<evidence type="ECO:0000256" key="6">
    <source>
        <dbReference type="RuleBase" id="RU367076"/>
    </source>
</evidence>
<organism evidence="10 11">
    <name type="scientific">Candida boidinii</name>
    <name type="common">Yeast</name>
    <dbReference type="NCBI Taxonomy" id="5477"/>
    <lineage>
        <taxon>Eukaryota</taxon>
        <taxon>Fungi</taxon>
        <taxon>Dikarya</taxon>
        <taxon>Ascomycota</taxon>
        <taxon>Saccharomycotina</taxon>
        <taxon>Pichiomycetes</taxon>
        <taxon>Pichiales</taxon>
        <taxon>Pichiaceae</taxon>
        <taxon>Ogataea</taxon>
        <taxon>Ogataea/Candida clade</taxon>
    </lineage>
</organism>
<comment type="similarity">
    <text evidence="6">Belongs to the RNA polymerase beta chain family.</text>
</comment>
<comment type="subcellular location">
    <subcellularLocation>
        <location evidence="1 6">Nucleus</location>
    </subcellularLocation>
</comment>
<evidence type="ECO:0000259" key="9">
    <source>
        <dbReference type="Pfam" id="PF22536"/>
    </source>
</evidence>
<keyword evidence="3 6" id="KW-0804">Transcription</keyword>
<keyword evidence="4 6" id="KW-0539">Nucleus</keyword>
<dbReference type="InterPro" id="IPR039748">
    <property type="entry name" value="RPC3"/>
</dbReference>
<accession>A0A9W6T1G1</accession>
<dbReference type="Pfam" id="PF20912">
    <property type="entry name" value="RPC3_helical"/>
    <property type="match status" value="1"/>
</dbReference>
<comment type="function">
    <text evidence="5 6">DNA-dependent RNA polymerase catalyzes the transcription of DNA into RNA using the four ribonucleoside triphosphates as substrates. Specific core component of RNA polymerase III which synthesizes small RNAs, such as 5S rRNA and tRNAs.</text>
</comment>
<dbReference type="EMBL" id="BSXN01001554">
    <property type="protein sequence ID" value="GME73560.1"/>
    <property type="molecule type" value="Genomic_DNA"/>
</dbReference>
<evidence type="ECO:0000256" key="5">
    <source>
        <dbReference type="ARBA" id="ARBA00025127"/>
    </source>
</evidence>
<feature type="compositionally biased region" description="Acidic residues" evidence="7">
    <location>
        <begin position="363"/>
        <end position="375"/>
    </location>
</feature>
<feature type="region of interest" description="Disordered" evidence="7">
    <location>
        <begin position="349"/>
        <end position="382"/>
    </location>
</feature>
<feature type="domain" description="DNA-directed RNA polymerase III subunit RPC3 winged-helix" evidence="9">
    <location>
        <begin position="439"/>
        <end position="509"/>
    </location>
</feature>
<evidence type="ECO:0000313" key="11">
    <source>
        <dbReference type="Proteomes" id="UP001165120"/>
    </source>
</evidence>
<keyword evidence="2 6" id="KW-0240">DNA-directed RNA polymerase</keyword>
<proteinExistence type="inferred from homology"/>
<evidence type="ECO:0000256" key="3">
    <source>
        <dbReference type="ARBA" id="ARBA00023163"/>
    </source>
</evidence>
<feature type="compositionally biased region" description="Acidic residues" evidence="7">
    <location>
        <begin position="155"/>
        <end position="167"/>
    </location>
</feature>
<feature type="domain" description="RNA polymerase III Rpc82 C -terminal" evidence="8">
    <location>
        <begin position="70"/>
        <end position="428"/>
    </location>
</feature>
<evidence type="ECO:0000256" key="1">
    <source>
        <dbReference type="ARBA" id="ARBA00004123"/>
    </source>
</evidence>
<dbReference type="PANTHER" id="PTHR12949">
    <property type="entry name" value="RNA POLYMERASE III DNA DIRECTED -RELATED"/>
    <property type="match status" value="1"/>
</dbReference>
<protein>
    <recommendedName>
        <fullName evidence="6">DNA-directed RNA polymerase III subunit RPC3</fullName>
        <shortName evidence="6">RNA polymerase III subunit C3</shortName>
    </recommendedName>
</protein>
<dbReference type="Pfam" id="PF22536">
    <property type="entry name" value="WHD_POLR3C"/>
    <property type="match status" value="1"/>
</dbReference>
<feature type="region of interest" description="Disordered" evidence="7">
    <location>
        <begin position="155"/>
        <end position="182"/>
    </location>
</feature>
<dbReference type="InterPro" id="IPR036388">
    <property type="entry name" value="WH-like_DNA-bd_sf"/>
</dbReference>
<dbReference type="InterPro" id="IPR055207">
    <property type="entry name" value="POLR3C_WHD"/>
</dbReference>
<comment type="subunit">
    <text evidence="6">Component of the RNA polymerase III (Pol III) complex consisting of 17 subunits.</text>
</comment>
<comment type="caution">
    <text evidence="10">The sequence shown here is derived from an EMBL/GenBank/DDBJ whole genome shotgun (WGS) entry which is preliminary data.</text>
</comment>
<dbReference type="GO" id="GO:0005666">
    <property type="term" value="C:RNA polymerase III complex"/>
    <property type="evidence" value="ECO:0007669"/>
    <property type="project" value="UniProtKB-UniRule"/>
</dbReference>
<dbReference type="GO" id="GO:0003697">
    <property type="term" value="F:single-stranded DNA binding"/>
    <property type="evidence" value="ECO:0007669"/>
    <property type="project" value="UniProtKB-UniRule"/>
</dbReference>